<evidence type="ECO:0000313" key="7">
    <source>
        <dbReference type="Proteomes" id="UP001159405"/>
    </source>
</evidence>
<organism evidence="6 7">
    <name type="scientific">Porites lobata</name>
    <dbReference type="NCBI Taxonomy" id="104759"/>
    <lineage>
        <taxon>Eukaryota</taxon>
        <taxon>Metazoa</taxon>
        <taxon>Cnidaria</taxon>
        <taxon>Anthozoa</taxon>
        <taxon>Hexacorallia</taxon>
        <taxon>Scleractinia</taxon>
        <taxon>Fungiina</taxon>
        <taxon>Poritidae</taxon>
        <taxon>Porites</taxon>
    </lineage>
</organism>
<comment type="subunit">
    <text evidence="2">Homodimer.</text>
</comment>
<keyword evidence="4" id="KW-0808">Transferase</keyword>
<evidence type="ECO:0000256" key="4">
    <source>
        <dbReference type="ARBA" id="ARBA00022679"/>
    </source>
</evidence>
<evidence type="ECO:0000256" key="3">
    <source>
        <dbReference type="ARBA" id="ARBA00022576"/>
    </source>
</evidence>
<evidence type="ECO:0000256" key="1">
    <source>
        <dbReference type="ARBA" id="ARBA00001933"/>
    </source>
</evidence>
<dbReference type="InterPro" id="IPR015422">
    <property type="entry name" value="PyrdxlP-dep_Trfase_small"/>
</dbReference>
<keyword evidence="7" id="KW-1185">Reference proteome</keyword>
<reference evidence="6 7" key="1">
    <citation type="submission" date="2022-05" db="EMBL/GenBank/DDBJ databases">
        <authorList>
            <consortium name="Genoscope - CEA"/>
            <person name="William W."/>
        </authorList>
    </citation>
    <scope>NUCLEOTIDE SEQUENCE [LARGE SCALE GENOMIC DNA]</scope>
</reference>
<sequence length="203" mass="22858">MSINSVSKGFYGECGVRGAYMELVGFSKEVKMQFRDVLFPNVSPTTIGQAAVSAMCNPPRTGDESYETFIKEKTAILESYRRKAKITTSMLNSLEGISCSDVTGALYAFAKIELPQKAIEEAKAINLFRCFVVFSQLKNCTPDEFYTWQLLEATGLLPIPGSNFGQKEGTYHVRFTILPSEDKVVSMFNRISTFHKEFMDKYR</sequence>
<dbReference type="Gene3D" id="3.90.1150.10">
    <property type="entry name" value="Aspartate Aminotransferase, domain 1"/>
    <property type="match status" value="1"/>
</dbReference>
<dbReference type="InterPro" id="IPR045088">
    <property type="entry name" value="ALAT1/2-like"/>
</dbReference>
<evidence type="ECO:0000313" key="6">
    <source>
        <dbReference type="EMBL" id="CAH3174538.1"/>
    </source>
</evidence>
<proteinExistence type="predicted"/>
<name>A0ABN8R9Q2_9CNID</name>
<dbReference type="InterPro" id="IPR015424">
    <property type="entry name" value="PyrdxlP-dep_Trfase"/>
</dbReference>
<comment type="caution">
    <text evidence="6">The sequence shown here is derived from an EMBL/GenBank/DDBJ whole genome shotgun (WGS) entry which is preliminary data.</text>
</comment>
<protein>
    <submittedName>
        <fullName evidence="6">Uncharacterized protein</fullName>
    </submittedName>
</protein>
<evidence type="ECO:0000256" key="5">
    <source>
        <dbReference type="ARBA" id="ARBA00022898"/>
    </source>
</evidence>
<comment type="cofactor">
    <cofactor evidence="1">
        <name>pyridoxal 5'-phosphate</name>
        <dbReference type="ChEBI" id="CHEBI:597326"/>
    </cofactor>
</comment>
<keyword evidence="5" id="KW-0663">Pyridoxal phosphate</keyword>
<dbReference type="EMBL" id="CALNXK010000191">
    <property type="protein sequence ID" value="CAH3174538.1"/>
    <property type="molecule type" value="Genomic_DNA"/>
</dbReference>
<dbReference type="PANTHER" id="PTHR11751:SF29">
    <property type="entry name" value="ALANINE TRANSAMINASE"/>
    <property type="match status" value="1"/>
</dbReference>
<dbReference type="Proteomes" id="UP001159405">
    <property type="component" value="Unassembled WGS sequence"/>
</dbReference>
<dbReference type="PANTHER" id="PTHR11751">
    <property type="entry name" value="ALANINE AMINOTRANSFERASE"/>
    <property type="match status" value="1"/>
</dbReference>
<gene>
    <name evidence="6" type="ORF">PLOB_00015255</name>
</gene>
<accession>A0ABN8R9Q2</accession>
<keyword evidence="3" id="KW-0032">Aminotransferase</keyword>
<evidence type="ECO:0000256" key="2">
    <source>
        <dbReference type="ARBA" id="ARBA00011738"/>
    </source>
</evidence>
<dbReference type="SUPFAM" id="SSF53383">
    <property type="entry name" value="PLP-dependent transferases"/>
    <property type="match status" value="1"/>
</dbReference>